<dbReference type="InterPro" id="IPR036736">
    <property type="entry name" value="ACP-like_sf"/>
</dbReference>
<dbReference type="InterPro" id="IPR020845">
    <property type="entry name" value="AMP-binding_CS"/>
</dbReference>
<dbReference type="Pfam" id="PF00550">
    <property type="entry name" value="PP-binding"/>
    <property type="match status" value="1"/>
</dbReference>
<dbReference type="GO" id="GO:0005737">
    <property type="term" value="C:cytoplasm"/>
    <property type="evidence" value="ECO:0007669"/>
    <property type="project" value="TreeGrafter"/>
</dbReference>
<dbReference type="AlphaFoldDB" id="A0AAE3KHY8"/>
<dbReference type="InterPro" id="IPR045851">
    <property type="entry name" value="AMP-bd_C_sf"/>
</dbReference>
<dbReference type="GO" id="GO:0043041">
    <property type="term" value="P:amino acid activation for nonribosomal peptide biosynthetic process"/>
    <property type="evidence" value="ECO:0007669"/>
    <property type="project" value="TreeGrafter"/>
</dbReference>
<dbReference type="InterPro" id="IPR023213">
    <property type="entry name" value="CAT-like_dom_sf"/>
</dbReference>
<dbReference type="InterPro" id="IPR000873">
    <property type="entry name" value="AMP-dep_synth/lig_dom"/>
</dbReference>
<reference evidence="5" key="1">
    <citation type="submission" date="2022-06" db="EMBL/GenBank/DDBJ databases">
        <title>Genomic Encyclopedia of Archaeal and Bacterial Type Strains, Phase II (KMG-II): from individual species to whole genera.</title>
        <authorList>
            <person name="Goeker M."/>
        </authorList>
    </citation>
    <scope>NUCLEOTIDE SEQUENCE</scope>
    <source>
        <strain evidence="5">DSM 43935</strain>
    </source>
</reference>
<comment type="caution">
    <text evidence="5">The sequence shown here is derived from an EMBL/GenBank/DDBJ whole genome shotgun (WGS) entry which is preliminary data.</text>
</comment>
<gene>
    <name evidence="5" type="ORF">LX83_003781</name>
</gene>
<dbReference type="Gene3D" id="3.30.300.30">
    <property type="match status" value="1"/>
</dbReference>
<dbReference type="Gene3D" id="3.30.559.30">
    <property type="entry name" value="Nonribosomal peptide synthetase, condensation domain"/>
    <property type="match status" value="1"/>
</dbReference>
<dbReference type="Gene3D" id="3.40.50.1820">
    <property type="entry name" value="alpha/beta hydrolase"/>
    <property type="match status" value="1"/>
</dbReference>
<dbReference type="SUPFAM" id="SSF47336">
    <property type="entry name" value="ACP-like"/>
    <property type="match status" value="1"/>
</dbReference>
<dbReference type="GO" id="GO:0072330">
    <property type="term" value="P:monocarboxylic acid biosynthetic process"/>
    <property type="evidence" value="ECO:0007669"/>
    <property type="project" value="UniProtKB-ARBA"/>
</dbReference>
<organism evidence="5 6">
    <name type="scientific">Goodfellowiella coeruleoviolacea</name>
    <dbReference type="NCBI Taxonomy" id="334858"/>
    <lineage>
        <taxon>Bacteria</taxon>
        <taxon>Bacillati</taxon>
        <taxon>Actinomycetota</taxon>
        <taxon>Actinomycetes</taxon>
        <taxon>Pseudonocardiales</taxon>
        <taxon>Pseudonocardiaceae</taxon>
        <taxon>Goodfellowiella</taxon>
    </lineage>
</organism>
<dbReference type="GO" id="GO:0008610">
    <property type="term" value="P:lipid biosynthetic process"/>
    <property type="evidence" value="ECO:0007669"/>
    <property type="project" value="UniProtKB-ARBA"/>
</dbReference>
<dbReference type="Gene3D" id="2.30.38.10">
    <property type="entry name" value="Luciferase, Domain 3"/>
    <property type="match status" value="1"/>
</dbReference>
<dbReference type="Pfam" id="PF00668">
    <property type="entry name" value="Condensation"/>
    <property type="match status" value="1"/>
</dbReference>
<dbReference type="InterPro" id="IPR020806">
    <property type="entry name" value="PKS_PP-bd"/>
</dbReference>
<dbReference type="SUPFAM" id="SSF52777">
    <property type="entry name" value="CoA-dependent acyltransferases"/>
    <property type="match status" value="2"/>
</dbReference>
<dbReference type="CDD" id="cd05930">
    <property type="entry name" value="A_NRPS"/>
    <property type="match status" value="1"/>
</dbReference>
<dbReference type="Gene3D" id="3.30.559.10">
    <property type="entry name" value="Chloramphenicol acetyltransferase-like domain"/>
    <property type="match status" value="1"/>
</dbReference>
<keyword evidence="6" id="KW-1185">Reference proteome</keyword>
<dbReference type="InterPro" id="IPR029058">
    <property type="entry name" value="AB_hydrolase_fold"/>
</dbReference>
<dbReference type="FunFam" id="3.40.50.980:FF:000001">
    <property type="entry name" value="Non-ribosomal peptide synthetase"/>
    <property type="match status" value="1"/>
</dbReference>
<name>A0AAE3KHY8_9PSEU</name>
<dbReference type="CDD" id="cd19531">
    <property type="entry name" value="LCL_NRPS-like"/>
    <property type="match status" value="1"/>
</dbReference>
<evidence type="ECO:0000313" key="5">
    <source>
        <dbReference type="EMBL" id="MCP2166909.1"/>
    </source>
</evidence>
<dbReference type="FunFam" id="3.40.50.12780:FF:000012">
    <property type="entry name" value="Non-ribosomal peptide synthetase"/>
    <property type="match status" value="1"/>
</dbReference>
<dbReference type="PANTHER" id="PTHR45527">
    <property type="entry name" value="NONRIBOSOMAL PEPTIDE SYNTHETASE"/>
    <property type="match status" value="1"/>
</dbReference>
<dbReference type="FunFam" id="3.30.300.30:FF:000010">
    <property type="entry name" value="Enterobactin synthetase component F"/>
    <property type="match status" value="1"/>
</dbReference>
<evidence type="ECO:0000256" key="2">
    <source>
        <dbReference type="ARBA" id="ARBA00022450"/>
    </source>
</evidence>
<keyword evidence="3" id="KW-0597">Phosphoprotein</keyword>
<evidence type="ECO:0000256" key="3">
    <source>
        <dbReference type="ARBA" id="ARBA00022553"/>
    </source>
</evidence>
<comment type="cofactor">
    <cofactor evidence="1">
        <name>pantetheine 4'-phosphate</name>
        <dbReference type="ChEBI" id="CHEBI:47942"/>
    </cofactor>
</comment>
<dbReference type="Proteomes" id="UP001206128">
    <property type="component" value="Unassembled WGS sequence"/>
</dbReference>
<dbReference type="InterPro" id="IPR001242">
    <property type="entry name" value="Condensation_dom"/>
</dbReference>
<dbReference type="RefSeq" id="WP_253773244.1">
    <property type="nucleotide sequence ID" value="NZ_JAMTCK010000008.1"/>
</dbReference>
<dbReference type="Pfam" id="PF13193">
    <property type="entry name" value="AMP-binding_C"/>
    <property type="match status" value="1"/>
</dbReference>
<dbReference type="PANTHER" id="PTHR45527:SF1">
    <property type="entry name" value="FATTY ACID SYNTHASE"/>
    <property type="match status" value="1"/>
</dbReference>
<evidence type="ECO:0000259" key="4">
    <source>
        <dbReference type="PROSITE" id="PS50075"/>
    </source>
</evidence>
<protein>
    <submittedName>
        <fullName evidence="5">Amino acid adenylation domain-containing protein</fullName>
    </submittedName>
</protein>
<dbReference type="NCBIfam" id="TIGR01733">
    <property type="entry name" value="AA-adenyl-dom"/>
    <property type="match status" value="1"/>
</dbReference>
<dbReference type="Pfam" id="PF00501">
    <property type="entry name" value="AMP-binding"/>
    <property type="match status" value="1"/>
</dbReference>
<accession>A0AAE3KHY8</accession>
<dbReference type="PROSITE" id="PS00455">
    <property type="entry name" value="AMP_BINDING"/>
    <property type="match status" value="1"/>
</dbReference>
<dbReference type="GO" id="GO:0031177">
    <property type="term" value="F:phosphopantetheine binding"/>
    <property type="evidence" value="ECO:0007669"/>
    <property type="project" value="InterPro"/>
</dbReference>
<dbReference type="FunFam" id="3.30.559.10:FF:000012">
    <property type="entry name" value="Non-ribosomal peptide synthetase"/>
    <property type="match status" value="1"/>
</dbReference>
<dbReference type="PROSITE" id="PS50075">
    <property type="entry name" value="CARRIER"/>
    <property type="match status" value="1"/>
</dbReference>
<evidence type="ECO:0000256" key="1">
    <source>
        <dbReference type="ARBA" id="ARBA00001957"/>
    </source>
</evidence>
<dbReference type="InterPro" id="IPR009081">
    <property type="entry name" value="PP-bd_ACP"/>
</dbReference>
<sequence>MTAEPMVFPAAYAQQRLMIIEQLFPGTAAYHVPFAIRLRGTLDKPALTRSVEAIVARHEALRTVFTTSDGVAVQVVHPVMAVPLEELDLTGTPEAADERLLAEFLGQQARRPFDIAARLVRVTLLRLAEDEHVLAVTMHHLVSDMWSCGIFVRELAACYPALLAGEEVALPELPVQYVDYTIWQREHLGEAKLAPLVEFWRKELDGAPPVLELPGDRPRPSVQTFQGEMLPVKLSPELSRAVTALSRRLGATPFMTVLAAFKTAVGRWASSKDVVVSTGVATRTAQVEALIGCFINVVLFRTSLAGDPTFGELVGRVKRTVLDAFEHQDLPFEKLVEEIAPQRDLSHQPLTQVMFVMQNAPMPNPAIGELDVSTVHVPRHATQVDFDLQLWDGGSCYEGFIEYSADLFDPATIERMWSQFTHLLAAAVAAPDTRLSELPLLTPAELDTIVGEWNDTGAELPEVCLHELFERHARAQPDAEAVRHRDGVITYGELNARADRIAAALRAQGVGPDSVVGACFGPRPARVAAFLGILKSGGAQLPLDPGYPAERLAFMIEDARPVVVLTERAVAGRVPAGVRVLCVEDLAEAAVAEPSAVTPANLAYVIYTSGSTGRPKGICVAHRGVVNNILDLNRVGRVGPGDRLLALSSASFDMSVYDLLGPLAGGATVVLPDPDRHQDPKHWVDLVAAHGATVWNSAPALLESLVDDAAARGVRLDSLRLAFLGGDWVSVTLPERARRVTGEFRVVVLGGATEASIHSTIFEVERADPAWVSVPYGRPMDNQQVLVLDQDGNPAPVGVAGELMLGGAGLARGYLNRPALTADKFVPHPCAGRYPHIPAGARLYRTGDLARMRADGVLELLGRIDFLTKVRGFRIELGEVTAALLSHPAVAEAVVVARTDSGAEAKLVGYYVPTSGPEPTTSDLRAHIRSTLPDYMVPSAFVALDALPLSPNGKLDRKALPAPGTARPTLEAAYLAPRTPVEEVLAELWSTVLDIDRVGVRDDFFELGGYSLAATRIAALVGETFGVDVPLRAVFEAPTVAEQAAVLVAAGGEQDVDVTAIAQMALDIEQLGEDEVAALLAEQQ</sequence>
<evidence type="ECO:0000313" key="6">
    <source>
        <dbReference type="Proteomes" id="UP001206128"/>
    </source>
</evidence>
<dbReference type="InterPro" id="IPR025110">
    <property type="entry name" value="AMP-bd_C"/>
</dbReference>
<dbReference type="SMART" id="SM00823">
    <property type="entry name" value="PKS_PP"/>
    <property type="match status" value="1"/>
</dbReference>
<dbReference type="GO" id="GO:0044550">
    <property type="term" value="P:secondary metabolite biosynthetic process"/>
    <property type="evidence" value="ECO:0007669"/>
    <property type="project" value="UniProtKB-ARBA"/>
</dbReference>
<feature type="domain" description="Carrier" evidence="4">
    <location>
        <begin position="976"/>
        <end position="1051"/>
    </location>
</feature>
<dbReference type="GO" id="GO:0003824">
    <property type="term" value="F:catalytic activity"/>
    <property type="evidence" value="ECO:0007669"/>
    <property type="project" value="InterPro"/>
</dbReference>
<dbReference type="InterPro" id="IPR010071">
    <property type="entry name" value="AA_adenyl_dom"/>
</dbReference>
<dbReference type="EMBL" id="JAMTCK010000008">
    <property type="protein sequence ID" value="MCP2166909.1"/>
    <property type="molecule type" value="Genomic_DNA"/>
</dbReference>
<proteinExistence type="predicted"/>
<dbReference type="Gene3D" id="3.40.50.980">
    <property type="match status" value="2"/>
</dbReference>
<dbReference type="FunFam" id="1.10.1200.10:FF:000016">
    <property type="entry name" value="Non-ribosomal peptide synthase"/>
    <property type="match status" value="1"/>
</dbReference>
<dbReference type="SUPFAM" id="SSF56801">
    <property type="entry name" value="Acetyl-CoA synthetase-like"/>
    <property type="match status" value="1"/>
</dbReference>
<keyword evidence="2" id="KW-0596">Phosphopantetheine</keyword>